<keyword evidence="5" id="KW-1185">Reference proteome</keyword>
<comment type="caution">
    <text evidence="4">The sequence shown here is derived from an EMBL/GenBank/DDBJ whole genome shotgun (WGS) entry which is preliminary data.</text>
</comment>
<accession>A0AAE1PFT8</accession>
<gene>
    <name evidence="4" type="ORF">Pmani_021810</name>
</gene>
<evidence type="ECO:0000256" key="1">
    <source>
        <dbReference type="PROSITE-ProRule" id="PRU00339"/>
    </source>
</evidence>
<keyword evidence="3" id="KW-0732">Signal</keyword>
<sequence length="136" mass="15516">MTIYGSLYRTVYSLWVFLITLDLNIMECDCTNVAEIDRHLEMGVQMLARGQLHDALSHFHAAIDGDPNNFLSTTVERPYIWPGKVTVRATGPGRGDSTQTRLHLGSGTERQCPRQDWQARRSSHRLRECSKKRTTP</sequence>
<dbReference type="EMBL" id="JAWZYT010002146">
    <property type="protein sequence ID" value="KAK4306352.1"/>
    <property type="molecule type" value="Genomic_DNA"/>
</dbReference>
<evidence type="ECO:0000313" key="4">
    <source>
        <dbReference type="EMBL" id="KAK4306352.1"/>
    </source>
</evidence>
<protein>
    <submittedName>
        <fullName evidence="4">Uncharacterized protein</fullName>
    </submittedName>
</protein>
<name>A0AAE1PFT8_9EUCA</name>
<keyword evidence="1" id="KW-0802">TPR repeat</keyword>
<dbReference type="Proteomes" id="UP001292094">
    <property type="component" value="Unassembled WGS sequence"/>
</dbReference>
<dbReference type="Gene3D" id="1.25.40.10">
    <property type="entry name" value="Tetratricopeptide repeat domain"/>
    <property type="match status" value="1"/>
</dbReference>
<reference evidence="4" key="1">
    <citation type="submission" date="2023-11" db="EMBL/GenBank/DDBJ databases">
        <title>Genome assemblies of two species of porcelain crab, Petrolisthes cinctipes and Petrolisthes manimaculis (Anomura: Porcellanidae).</title>
        <authorList>
            <person name="Angst P."/>
        </authorList>
    </citation>
    <scope>NUCLEOTIDE SEQUENCE</scope>
    <source>
        <strain evidence="4">PB745_02</strain>
        <tissue evidence="4">Gill</tissue>
    </source>
</reference>
<feature type="compositionally biased region" description="Basic and acidic residues" evidence="2">
    <location>
        <begin position="111"/>
        <end position="136"/>
    </location>
</feature>
<proteinExistence type="predicted"/>
<feature type="signal peptide" evidence="3">
    <location>
        <begin position="1"/>
        <end position="30"/>
    </location>
</feature>
<dbReference type="InterPro" id="IPR019734">
    <property type="entry name" value="TPR_rpt"/>
</dbReference>
<feature type="chain" id="PRO_5041954873" evidence="3">
    <location>
        <begin position="31"/>
        <end position="136"/>
    </location>
</feature>
<feature type="region of interest" description="Disordered" evidence="2">
    <location>
        <begin position="86"/>
        <end position="136"/>
    </location>
</feature>
<evidence type="ECO:0000256" key="2">
    <source>
        <dbReference type="SAM" id="MobiDB-lite"/>
    </source>
</evidence>
<organism evidence="4 5">
    <name type="scientific">Petrolisthes manimaculis</name>
    <dbReference type="NCBI Taxonomy" id="1843537"/>
    <lineage>
        <taxon>Eukaryota</taxon>
        <taxon>Metazoa</taxon>
        <taxon>Ecdysozoa</taxon>
        <taxon>Arthropoda</taxon>
        <taxon>Crustacea</taxon>
        <taxon>Multicrustacea</taxon>
        <taxon>Malacostraca</taxon>
        <taxon>Eumalacostraca</taxon>
        <taxon>Eucarida</taxon>
        <taxon>Decapoda</taxon>
        <taxon>Pleocyemata</taxon>
        <taxon>Anomura</taxon>
        <taxon>Galatheoidea</taxon>
        <taxon>Porcellanidae</taxon>
        <taxon>Petrolisthes</taxon>
    </lineage>
</organism>
<dbReference type="AlphaFoldDB" id="A0AAE1PFT8"/>
<feature type="repeat" description="TPR" evidence="1">
    <location>
        <begin position="36"/>
        <end position="69"/>
    </location>
</feature>
<evidence type="ECO:0000256" key="3">
    <source>
        <dbReference type="SAM" id="SignalP"/>
    </source>
</evidence>
<dbReference type="InterPro" id="IPR011990">
    <property type="entry name" value="TPR-like_helical_dom_sf"/>
</dbReference>
<dbReference type="PROSITE" id="PS50005">
    <property type="entry name" value="TPR"/>
    <property type="match status" value="1"/>
</dbReference>
<evidence type="ECO:0000313" key="5">
    <source>
        <dbReference type="Proteomes" id="UP001292094"/>
    </source>
</evidence>